<accession>A0AAV6P4Z6</accession>
<dbReference type="PANTHER" id="PTHR31683:SF74">
    <property type="entry name" value="PECTATE LYASE"/>
    <property type="match status" value="1"/>
</dbReference>
<dbReference type="GO" id="GO:0030570">
    <property type="term" value="F:pectate lyase activity"/>
    <property type="evidence" value="ECO:0007669"/>
    <property type="project" value="InterPro"/>
</dbReference>
<proteinExistence type="predicted"/>
<dbReference type="EMBL" id="JAGKQH010000001">
    <property type="protein sequence ID" value="KAG6607417.1"/>
    <property type="molecule type" value="Genomic_DNA"/>
</dbReference>
<comment type="caution">
    <text evidence="3">The sequence shown here is derived from an EMBL/GenBank/DDBJ whole genome shotgun (WGS) entry which is preliminary data.</text>
</comment>
<evidence type="ECO:0000259" key="2">
    <source>
        <dbReference type="SMART" id="SM00656"/>
    </source>
</evidence>
<organism evidence="3 4">
    <name type="scientific">Cucurbita argyrosperma subsp. sororia</name>
    <dbReference type="NCBI Taxonomy" id="37648"/>
    <lineage>
        <taxon>Eukaryota</taxon>
        <taxon>Viridiplantae</taxon>
        <taxon>Streptophyta</taxon>
        <taxon>Embryophyta</taxon>
        <taxon>Tracheophyta</taxon>
        <taxon>Spermatophyta</taxon>
        <taxon>Magnoliopsida</taxon>
        <taxon>eudicotyledons</taxon>
        <taxon>Gunneridae</taxon>
        <taxon>Pentapetalae</taxon>
        <taxon>rosids</taxon>
        <taxon>fabids</taxon>
        <taxon>Cucurbitales</taxon>
        <taxon>Cucurbitaceae</taxon>
        <taxon>Cucurbiteae</taxon>
        <taxon>Cucurbita</taxon>
    </lineage>
</organism>
<feature type="chain" id="PRO_5043630431" evidence="1">
    <location>
        <begin position="25"/>
        <end position="344"/>
    </location>
</feature>
<feature type="domain" description="Pectate lyase" evidence="2">
    <location>
        <begin position="106"/>
        <end position="298"/>
    </location>
</feature>
<keyword evidence="1" id="KW-0732">Signal</keyword>
<keyword evidence="4" id="KW-1185">Reference proteome</keyword>
<dbReference type="InterPro" id="IPR002022">
    <property type="entry name" value="Pec_lyase"/>
</dbReference>
<sequence length="344" mass="38466">MATQLIILSLISLSLLAAVSHTEARAMNMNAIDRCWRPNPYWRKNRQKLALCSIGFVGKMTNNIGRNLVHYQVTDPSDDPLTPRPGTLRYGATMIKPKVWITFQKDMHIVLNKPLLISSYTAIDGRGATVHITGNACLMVSRATNVIIHGLIIHHCKAQAAGRVMGPGSKIVSLGHVDGDAIRLVSASKIWIDHNTLYRCEDGLIDVTRGSTDITISNNWLRDQDKVILLGHDDDYFRDRNMKVTLVYNHFGPNCNQRMPRIRYGYAHVANNLYQGKVENAKWKFHSVRDVFENGASFAQIGAGRGGVKPNYNALQRFLVVDAKWLRSLTSSSGALRCSPRSRC</sequence>
<feature type="non-terminal residue" evidence="3">
    <location>
        <position position="1"/>
    </location>
</feature>
<dbReference type="AlphaFoldDB" id="A0AAV6P4Z6"/>
<name>A0AAV6P4Z6_9ROSI</name>
<gene>
    <name evidence="3" type="ORF">SDJN03_00759</name>
</gene>
<dbReference type="Proteomes" id="UP000685013">
    <property type="component" value="Chromosome 1"/>
</dbReference>
<dbReference type="InterPro" id="IPR045032">
    <property type="entry name" value="PEL"/>
</dbReference>
<evidence type="ECO:0000313" key="4">
    <source>
        <dbReference type="Proteomes" id="UP000685013"/>
    </source>
</evidence>
<reference evidence="3 4" key="1">
    <citation type="journal article" date="2021" name="Hortic Res">
        <title>The domestication of Cucurbita argyrosperma as revealed by the genome of its wild relative.</title>
        <authorList>
            <person name="Barrera-Redondo J."/>
            <person name="Sanchez-de la Vega G."/>
            <person name="Aguirre-Liguori J.A."/>
            <person name="Castellanos-Morales G."/>
            <person name="Gutierrez-Guerrero Y.T."/>
            <person name="Aguirre-Dugua X."/>
            <person name="Aguirre-Planter E."/>
            <person name="Tenaillon M.I."/>
            <person name="Lira-Saade R."/>
            <person name="Eguiarte L.E."/>
        </authorList>
    </citation>
    <scope>NUCLEOTIDE SEQUENCE [LARGE SCALE GENOMIC DNA]</scope>
    <source>
        <strain evidence="3">JBR-2021</strain>
    </source>
</reference>
<evidence type="ECO:0000256" key="1">
    <source>
        <dbReference type="SAM" id="SignalP"/>
    </source>
</evidence>
<keyword evidence="3" id="KW-0456">Lyase</keyword>
<dbReference type="PANTHER" id="PTHR31683">
    <property type="entry name" value="PECTATE LYASE 18-RELATED"/>
    <property type="match status" value="1"/>
</dbReference>
<dbReference type="Pfam" id="PF00544">
    <property type="entry name" value="Pectate_lyase_4"/>
    <property type="match status" value="1"/>
</dbReference>
<feature type="signal peptide" evidence="1">
    <location>
        <begin position="1"/>
        <end position="24"/>
    </location>
</feature>
<dbReference type="SMART" id="SM00656">
    <property type="entry name" value="Amb_all"/>
    <property type="match status" value="1"/>
</dbReference>
<protein>
    <submittedName>
        <fullName evidence="3">Pectate lyase 2</fullName>
    </submittedName>
</protein>
<evidence type="ECO:0000313" key="3">
    <source>
        <dbReference type="EMBL" id="KAG6607417.1"/>
    </source>
</evidence>